<reference evidence="1 2" key="1">
    <citation type="submission" date="2020-06" db="EMBL/GenBank/DDBJ databases">
        <authorList>
            <person name="Li R."/>
            <person name="Bekaert M."/>
        </authorList>
    </citation>
    <scope>NUCLEOTIDE SEQUENCE [LARGE SCALE GENOMIC DNA]</scope>
    <source>
        <strain evidence="2">wild</strain>
    </source>
</reference>
<dbReference type="Proteomes" id="UP000507470">
    <property type="component" value="Unassembled WGS sequence"/>
</dbReference>
<evidence type="ECO:0000313" key="1">
    <source>
        <dbReference type="EMBL" id="CAC5424142.1"/>
    </source>
</evidence>
<dbReference type="OrthoDB" id="10444833at2759"/>
<evidence type="ECO:0008006" key="3">
    <source>
        <dbReference type="Google" id="ProtNLM"/>
    </source>
</evidence>
<gene>
    <name evidence="1" type="ORF">MCOR_56072</name>
</gene>
<sequence length="199" mass="22218">MGIKYDNSEFVVPSARNTSNRSVCDFNEQEAASVLLSLAGRNSSVNRCTVDEMDRSICLCLPSTDNSKQSITKNTERGLCNFTDSANVAETVVVQSTSQPVNRLSNTTACPTKSIKSKWNSSSKSKCSKSCSLKVSKDHTLQKDFHQNCFNYFNARKQSTQTVYNARLKLFDSWCQERSINPSTSTVPEIANFLCFYIL</sequence>
<dbReference type="AlphaFoldDB" id="A0A6J8EWL5"/>
<proteinExistence type="predicted"/>
<dbReference type="PANTHER" id="PTHR33066">
    <property type="entry name" value="INTEGRASE_SAM-LIKE_N DOMAIN-CONTAINING PROTEIN"/>
    <property type="match status" value="1"/>
</dbReference>
<accession>A0A6J8EWL5</accession>
<name>A0A6J8EWL5_MYTCO</name>
<dbReference type="PANTHER" id="PTHR33066:SF2">
    <property type="entry name" value="FILAGGRIN-2-LIKE"/>
    <property type="match status" value="1"/>
</dbReference>
<keyword evidence="2" id="KW-1185">Reference proteome</keyword>
<evidence type="ECO:0000313" key="2">
    <source>
        <dbReference type="Proteomes" id="UP000507470"/>
    </source>
</evidence>
<organism evidence="1 2">
    <name type="scientific">Mytilus coruscus</name>
    <name type="common">Sea mussel</name>
    <dbReference type="NCBI Taxonomy" id="42192"/>
    <lineage>
        <taxon>Eukaryota</taxon>
        <taxon>Metazoa</taxon>
        <taxon>Spiralia</taxon>
        <taxon>Lophotrochozoa</taxon>
        <taxon>Mollusca</taxon>
        <taxon>Bivalvia</taxon>
        <taxon>Autobranchia</taxon>
        <taxon>Pteriomorphia</taxon>
        <taxon>Mytilida</taxon>
        <taxon>Mytiloidea</taxon>
        <taxon>Mytilidae</taxon>
        <taxon>Mytilinae</taxon>
        <taxon>Mytilus</taxon>
    </lineage>
</organism>
<protein>
    <recommendedName>
        <fullName evidence="3">Core-binding (CB) domain-containing protein</fullName>
    </recommendedName>
</protein>
<dbReference type="EMBL" id="CACVKT020009962">
    <property type="protein sequence ID" value="CAC5424142.1"/>
    <property type="molecule type" value="Genomic_DNA"/>
</dbReference>